<organism evidence="2 3">
    <name type="scientific">Chaetomidium leptoderma</name>
    <dbReference type="NCBI Taxonomy" id="669021"/>
    <lineage>
        <taxon>Eukaryota</taxon>
        <taxon>Fungi</taxon>
        <taxon>Dikarya</taxon>
        <taxon>Ascomycota</taxon>
        <taxon>Pezizomycotina</taxon>
        <taxon>Sordariomycetes</taxon>
        <taxon>Sordariomycetidae</taxon>
        <taxon>Sordariales</taxon>
        <taxon>Chaetomiaceae</taxon>
        <taxon>Chaetomidium</taxon>
    </lineage>
</organism>
<feature type="region of interest" description="Disordered" evidence="1">
    <location>
        <begin position="66"/>
        <end position="137"/>
    </location>
</feature>
<sequence>MGSSTSKPSNSAPHVWKGSAQAGVSQSLVESLETSNETDVSRLQALELHIQERVAAELRRLRAQEAETLREAQQKLSAEPHADQQGDDEPQRQLGGGGGGGGGPSRQEVSKAIEDLRAKLEERKDVRQPPDSLESARNEVVRCLREHDRRPLDCWREVEAFKEEVRRMEKGWVDKVVS</sequence>
<evidence type="ECO:0000256" key="1">
    <source>
        <dbReference type="SAM" id="MobiDB-lite"/>
    </source>
</evidence>
<feature type="compositionally biased region" description="Polar residues" evidence="1">
    <location>
        <begin position="1"/>
        <end position="12"/>
    </location>
</feature>
<dbReference type="Proteomes" id="UP001302745">
    <property type="component" value="Unassembled WGS sequence"/>
</dbReference>
<dbReference type="Pfam" id="PF07956">
    <property type="entry name" value="DUF1690"/>
    <property type="match status" value="1"/>
</dbReference>
<dbReference type="EMBL" id="MU856894">
    <property type="protein sequence ID" value="KAK4155162.1"/>
    <property type="molecule type" value="Genomic_DNA"/>
</dbReference>
<feature type="compositionally biased region" description="Basic and acidic residues" evidence="1">
    <location>
        <begin position="66"/>
        <end position="84"/>
    </location>
</feature>
<dbReference type="AlphaFoldDB" id="A0AAN6VP17"/>
<evidence type="ECO:0000313" key="3">
    <source>
        <dbReference type="Proteomes" id="UP001302745"/>
    </source>
</evidence>
<feature type="compositionally biased region" description="Polar residues" evidence="1">
    <location>
        <begin position="22"/>
        <end position="38"/>
    </location>
</feature>
<feature type="compositionally biased region" description="Gly residues" evidence="1">
    <location>
        <begin position="94"/>
        <end position="104"/>
    </location>
</feature>
<accession>A0AAN6VP17</accession>
<comment type="caution">
    <text evidence="2">The sequence shown here is derived from an EMBL/GenBank/DDBJ whole genome shotgun (WGS) entry which is preliminary data.</text>
</comment>
<reference evidence="2" key="1">
    <citation type="journal article" date="2023" name="Mol. Phylogenet. Evol.">
        <title>Genome-scale phylogeny and comparative genomics of the fungal order Sordariales.</title>
        <authorList>
            <person name="Hensen N."/>
            <person name="Bonometti L."/>
            <person name="Westerberg I."/>
            <person name="Brannstrom I.O."/>
            <person name="Guillou S."/>
            <person name="Cros-Aarteil S."/>
            <person name="Calhoun S."/>
            <person name="Haridas S."/>
            <person name="Kuo A."/>
            <person name="Mondo S."/>
            <person name="Pangilinan J."/>
            <person name="Riley R."/>
            <person name="LaButti K."/>
            <person name="Andreopoulos B."/>
            <person name="Lipzen A."/>
            <person name="Chen C."/>
            <person name="Yan M."/>
            <person name="Daum C."/>
            <person name="Ng V."/>
            <person name="Clum A."/>
            <person name="Steindorff A."/>
            <person name="Ohm R.A."/>
            <person name="Martin F."/>
            <person name="Silar P."/>
            <person name="Natvig D.O."/>
            <person name="Lalanne C."/>
            <person name="Gautier V."/>
            <person name="Ament-Velasquez S.L."/>
            <person name="Kruys A."/>
            <person name="Hutchinson M.I."/>
            <person name="Powell A.J."/>
            <person name="Barry K."/>
            <person name="Miller A.N."/>
            <person name="Grigoriev I.V."/>
            <person name="Debuchy R."/>
            <person name="Gladieux P."/>
            <person name="Hiltunen Thoren M."/>
            <person name="Johannesson H."/>
        </authorList>
    </citation>
    <scope>NUCLEOTIDE SEQUENCE</scope>
    <source>
        <strain evidence="2">CBS 538.74</strain>
    </source>
</reference>
<name>A0AAN6VP17_9PEZI</name>
<dbReference type="InterPro" id="IPR012471">
    <property type="entry name" value="DUF1690"/>
</dbReference>
<keyword evidence="3" id="KW-1185">Reference proteome</keyword>
<feature type="compositionally biased region" description="Basic and acidic residues" evidence="1">
    <location>
        <begin position="108"/>
        <end position="137"/>
    </location>
</feature>
<evidence type="ECO:0008006" key="4">
    <source>
        <dbReference type="Google" id="ProtNLM"/>
    </source>
</evidence>
<gene>
    <name evidence="2" type="ORF">C8A00DRAFT_42215</name>
</gene>
<proteinExistence type="predicted"/>
<protein>
    <recommendedName>
        <fullName evidence="4">MICOS complex subunit mic19</fullName>
    </recommendedName>
</protein>
<evidence type="ECO:0000313" key="2">
    <source>
        <dbReference type="EMBL" id="KAK4155162.1"/>
    </source>
</evidence>
<feature type="region of interest" description="Disordered" evidence="1">
    <location>
        <begin position="1"/>
        <end position="39"/>
    </location>
</feature>
<reference evidence="2" key="2">
    <citation type="submission" date="2023-05" db="EMBL/GenBank/DDBJ databases">
        <authorList>
            <consortium name="Lawrence Berkeley National Laboratory"/>
            <person name="Steindorff A."/>
            <person name="Hensen N."/>
            <person name="Bonometti L."/>
            <person name="Westerberg I."/>
            <person name="Brannstrom I.O."/>
            <person name="Guillou S."/>
            <person name="Cros-Aarteil S."/>
            <person name="Calhoun S."/>
            <person name="Haridas S."/>
            <person name="Kuo A."/>
            <person name="Mondo S."/>
            <person name="Pangilinan J."/>
            <person name="Riley R."/>
            <person name="Labutti K."/>
            <person name="Andreopoulos B."/>
            <person name="Lipzen A."/>
            <person name="Chen C."/>
            <person name="Yanf M."/>
            <person name="Daum C."/>
            <person name="Ng V."/>
            <person name="Clum A."/>
            <person name="Ohm R."/>
            <person name="Martin F."/>
            <person name="Silar P."/>
            <person name="Natvig D."/>
            <person name="Lalanne C."/>
            <person name="Gautier V."/>
            <person name="Ament-Velasquez S.L."/>
            <person name="Kruys A."/>
            <person name="Hutchinson M.I."/>
            <person name="Powell A.J."/>
            <person name="Barry K."/>
            <person name="Miller A.N."/>
            <person name="Grigoriev I.V."/>
            <person name="Debuchy R."/>
            <person name="Gladieux P."/>
            <person name="Thoren M.H."/>
            <person name="Johannesson H."/>
        </authorList>
    </citation>
    <scope>NUCLEOTIDE SEQUENCE</scope>
    <source>
        <strain evidence="2">CBS 538.74</strain>
    </source>
</reference>